<comment type="cofactor">
    <cofactor evidence="6">
        <name>Zn(2+)</name>
        <dbReference type="ChEBI" id="CHEBI:29105"/>
    </cofactor>
    <text evidence="6">Binds 1 zinc ion per subunit.</text>
</comment>
<dbReference type="SUPFAM" id="SSF53927">
    <property type="entry name" value="Cytidine deaminase-like"/>
    <property type="match status" value="1"/>
</dbReference>
<dbReference type="PROSITE" id="PS51747">
    <property type="entry name" value="CYT_DCMP_DEAMINASES_2"/>
    <property type="match status" value="1"/>
</dbReference>
<protein>
    <recommendedName>
        <fullName evidence="6">tRNA-specific adenosine deaminase</fullName>
        <ecNumber evidence="6">3.5.4.33</ecNumber>
    </recommendedName>
</protein>
<organism evidence="8 9">
    <name type="scientific">Candidatus Comchoanobacter bicostacola</name>
    <dbReference type="NCBI Taxonomy" id="2919598"/>
    <lineage>
        <taxon>Bacteria</taxon>
        <taxon>Pseudomonadati</taxon>
        <taxon>Pseudomonadota</taxon>
        <taxon>Gammaproteobacteria</taxon>
        <taxon>Candidatus Comchoanobacterales</taxon>
        <taxon>Candidatus Comchoanobacteraceae</taxon>
        <taxon>Candidatus Comchoanobacter</taxon>
    </lineage>
</organism>
<feature type="binding site" evidence="6">
    <location>
        <position position="46"/>
    </location>
    <ligand>
        <name>Zn(2+)</name>
        <dbReference type="ChEBI" id="CHEBI:29105"/>
        <note>catalytic</note>
    </ligand>
</feature>
<evidence type="ECO:0000256" key="3">
    <source>
        <dbReference type="ARBA" id="ARBA00022801"/>
    </source>
</evidence>
<reference evidence="8 9" key="1">
    <citation type="journal article" date="2022" name="Nat. Microbiol.">
        <title>The microbiome of a bacterivorous marine choanoflagellate contains a resource-demanding obligate bacterial associate.</title>
        <authorList>
            <person name="Needham D.M."/>
            <person name="Poirier C."/>
            <person name="Bachy C."/>
            <person name="George E.E."/>
            <person name="Wilken S."/>
            <person name="Yung C.C.M."/>
            <person name="Limardo A.J."/>
            <person name="Morando M."/>
            <person name="Sudek L."/>
            <person name="Malmstrom R.R."/>
            <person name="Keeling P.J."/>
            <person name="Santoro A.E."/>
            <person name="Worden A.Z."/>
        </authorList>
    </citation>
    <scope>NUCLEOTIDE SEQUENCE [LARGE SCALE GENOMIC DNA]</scope>
    <source>
        <strain evidence="8 9">Comchoano-1</strain>
    </source>
</reference>
<evidence type="ECO:0000256" key="1">
    <source>
        <dbReference type="ARBA" id="ARBA00022694"/>
    </source>
</evidence>
<keyword evidence="3 6" id="KW-0378">Hydrolase</keyword>
<name>A0ABY5DI66_9GAMM</name>
<dbReference type="InterPro" id="IPR058535">
    <property type="entry name" value="MafB19-deam"/>
</dbReference>
<dbReference type="InterPro" id="IPR028883">
    <property type="entry name" value="tRNA_aden_deaminase"/>
</dbReference>
<dbReference type="Pfam" id="PF14437">
    <property type="entry name" value="MafB19-deam"/>
    <property type="match status" value="1"/>
</dbReference>
<dbReference type="PANTHER" id="PTHR11079">
    <property type="entry name" value="CYTOSINE DEAMINASE FAMILY MEMBER"/>
    <property type="match status" value="1"/>
</dbReference>
<feature type="binding site" evidence="6">
    <location>
        <position position="76"/>
    </location>
    <ligand>
        <name>Zn(2+)</name>
        <dbReference type="ChEBI" id="CHEBI:29105"/>
        <note>catalytic</note>
    </ligand>
</feature>
<evidence type="ECO:0000256" key="6">
    <source>
        <dbReference type="HAMAP-Rule" id="MF_00972"/>
    </source>
</evidence>
<keyword evidence="2 6" id="KW-0479">Metal-binding</keyword>
<dbReference type="Proteomes" id="UP001055955">
    <property type="component" value="Chromosome"/>
</dbReference>
<evidence type="ECO:0000313" key="9">
    <source>
        <dbReference type="Proteomes" id="UP001055955"/>
    </source>
</evidence>
<dbReference type="HAMAP" id="MF_00972">
    <property type="entry name" value="tRNA_aden_deaminase"/>
    <property type="match status" value="1"/>
</dbReference>
<comment type="similarity">
    <text evidence="6">Belongs to the cytidine and deoxycytidylate deaminase family.</text>
</comment>
<dbReference type="GO" id="GO:0052717">
    <property type="term" value="F:tRNA-specific adenosine-34 deaminase activity"/>
    <property type="evidence" value="ECO:0007669"/>
    <property type="project" value="UniProtKB-EC"/>
</dbReference>
<gene>
    <name evidence="6 8" type="primary">tadA</name>
    <name evidence="8" type="ORF">MMH89_03825</name>
</gene>
<evidence type="ECO:0000256" key="5">
    <source>
        <dbReference type="ARBA" id="ARBA00048045"/>
    </source>
</evidence>
<feature type="active site" description="Proton donor" evidence="6">
    <location>
        <position position="48"/>
    </location>
</feature>
<keyword evidence="1 6" id="KW-0819">tRNA processing</keyword>
<dbReference type="EC" id="3.5.4.33" evidence="6"/>
<comment type="catalytic activity">
    <reaction evidence="5 6">
        <text>adenosine(34) in tRNA + H2O + H(+) = inosine(34) in tRNA + NH4(+)</text>
        <dbReference type="Rhea" id="RHEA:43168"/>
        <dbReference type="Rhea" id="RHEA-COMP:10373"/>
        <dbReference type="Rhea" id="RHEA-COMP:10374"/>
        <dbReference type="ChEBI" id="CHEBI:15377"/>
        <dbReference type="ChEBI" id="CHEBI:15378"/>
        <dbReference type="ChEBI" id="CHEBI:28938"/>
        <dbReference type="ChEBI" id="CHEBI:74411"/>
        <dbReference type="ChEBI" id="CHEBI:82852"/>
        <dbReference type="EC" id="3.5.4.33"/>
    </reaction>
</comment>
<dbReference type="EMBL" id="CP092900">
    <property type="protein sequence ID" value="UTC24346.1"/>
    <property type="molecule type" value="Genomic_DNA"/>
</dbReference>
<evidence type="ECO:0000259" key="7">
    <source>
        <dbReference type="PROSITE" id="PS51747"/>
    </source>
</evidence>
<dbReference type="NCBIfam" id="NF008113">
    <property type="entry name" value="PRK10860.1"/>
    <property type="match status" value="1"/>
</dbReference>
<evidence type="ECO:0000256" key="2">
    <source>
        <dbReference type="ARBA" id="ARBA00022723"/>
    </source>
</evidence>
<proteinExistence type="inferred from homology"/>
<sequence length="141" mass="15483">MSCAIEQAKLAEQADEVPIGAVIIHNNQVIAKAHNQTIMNHDATAHAEICCIRAAGKHLKNHRLIGTTLYVTLEPCIMCYGAIVQARIERVVFGAADPKNGVFSQPKLLEQCIFNHTPKFTVGIQADTCGTLLKDFFANRR</sequence>
<feature type="binding site" evidence="6">
    <location>
        <position position="79"/>
    </location>
    <ligand>
        <name>Zn(2+)</name>
        <dbReference type="ChEBI" id="CHEBI:29105"/>
        <note>catalytic</note>
    </ligand>
</feature>
<dbReference type="PANTHER" id="PTHR11079:SF202">
    <property type="entry name" value="TRNA-SPECIFIC ADENOSINE DEAMINASE"/>
    <property type="match status" value="1"/>
</dbReference>
<evidence type="ECO:0000256" key="4">
    <source>
        <dbReference type="ARBA" id="ARBA00022833"/>
    </source>
</evidence>
<dbReference type="RefSeq" id="WP_425491975.1">
    <property type="nucleotide sequence ID" value="NZ_CP092900.1"/>
</dbReference>
<feature type="domain" description="CMP/dCMP-type deaminase" evidence="7">
    <location>
        <begin position="1"/>
        <end position="106"/>
    </location>
</feature>
<dbReference type="CDD" id="cd01285">
    <property type="entry name" value="nucleoside_deaminase"/>
    <property type="match status" value="1"/>
</dbReference>
<dbReference type="InterPro" id="IPR016193">
    <property type="entry name" value="Cytidine_deaminase-like"/>
</dbReference>
<dbReference type="Gene3D" id="3.40.140.10">
    <property type="entry name" value="Cytidine Deaminase, domain 2"/>
    <property type="match status" value="1"/>
</dbReference>
<comment type="function">
    <text evidence="6">Catalyzes the deamination of adenosine to inosine at the wobble position 34 of tRNA(Arg2).</text>
</comment>
<accession>A0ABY5DI66</accession>
<dbReference type="InterPro" id="IPR002125">
    <property type="entry name" value="CMP_dCMP_dom"/>
</dbReference>
<keyword evidence="4 6" id="KW-0862">Zinc</keyword>
<evidence type="ECO:0000313" key="8">
    <source>
        <dbReference type="EMBL" id="UTC24346.1"/>
    </source>
</evidence>
<keyword evidence="9" id="KW-1185">Reference proteome</keyword>
<comment type="subunit">
    <text evidence="6">Homodimer.</text>
</comment>